<proteinExistence type="predicted"/>
<dbReference type="PANTHER" id="PTHR46082:SF6">
    <property type="entry name" value="AAA+ ATPASE DOMAIN-CONTAINING PROTEIN-RELATED"/>
    <property type="match status" value="1"/>
</dbReference>
<dbReference type="SUPFAM" id="SSF53167">
    <property type="entry name" value="Purine and uridine phosphorylases"/>
    <property type="match status" value="1"/>
</dbReference>
<comment type="caution">
    <text evidence="1">The sequence shown here is derived from an EMBL/GenBank/DDBJ whole genome shotgun (WGS) entry which is preliminary data.</text>
</comment>
<dbReference type="OrthoDB" id="4897384at2759"/>
<dbReference type="EMBL" id="JAANBB010000001">
    <property type="protein sequence ID" value="KAF7558138.1"/>
    <property type="molecule type" value="Genomic_DNA"/>
</dbReference>
<dbReference type="InterPro" id="IPR035994">
    <property type="entry name" value="Nucleoside_phosphorylase_sf"/>
</dbReference>
<keyword evidence="2" id="KW-1185">Reference proteome</keyword>
<organism evidence="1 2">
    <name type="scientific">Cylindrodendrum hubeiense</name>
    <dbReference type="NCBI Taxonomy" id="595255"/>
    <lineage>
        <taxon>Eukaryota</taxon>
        <taxon>Fungi</taxon>
        <taxon>Dikarya</taxon>
        <taxon>Ascomycota</taxon>
        <taxon>Pezizomycotina</taxon>
        <taxon>Sordariomycetes</taxon>
        <taxon>Hypocreomycetidae</taxon>
        <taxon>Hypocreales</taxon>
        <taxon>Nectriaceae</taxon>
        <taxon>Cylindrodendrum</taxon>
    </lineage>
</organism>
<protein>
    <recommendedName>
        <fullName evidence="3">Nucleoside phosphorylase domain-containing protein</fullName>
    </recommendedName>
</protein>
<gene>
    <name evidence="1" type="ORF">G7Z17_g6</name>
</gene>
<reference evidence="1" key="1">
    <citation type="submission" date="2020-03" db="EMBL/GenBank/DDBJ databases">
        <title>Draft Genome Sequence of Cylindrodendrum hubeiense.</title>
        <authorList>
            <person name="Buettner E."/>
            <person name="Kellner H."/>
        </authorList>
    </citation>
    <scope>NUCLEOTIDE SEQUENCE</scope>
    <source>
        <strain evidence="1">IHI 201604</strain>
    </source>
</reference>
<evidence type="ECO:0000313" key="1">
    <source>
        <dbReference type="EMBL" id="KAF7558138.1"/>
    </source>
</evidence>
<dbReference type="GO" id="GO:0009116">
    <property type="term" value="P:nucleoside metabolic process"/>
    <property type="evidence" value="ECO:0007669"/>
    <property type="project" value="InterPro"/>
</dbReference>
<dbReference type="GO" id="GO:0003824">
    <property type="term" value="F:catalytic activity"/>
    <property type="evidence" value="ECO:0007669"/>
    <property type="project" value="InterPro"/>
</dbReference>
<accession>A0A9P5LNG1</accession>
<evidence type="ECO:0000313" key="2">
    <source>
        <dbReference type="Proteomes" id="UP000722485"/>
    </source>
</evidence>
<dbReference type="Proteomes" id="UP000722485">
    <property type="component" value="Unassembled WGS sequence"/>
</dbReference>
<dbReference type="InterPro" id="IPR053137">
    <property type="entry name" value="NLR-like"/>
</dbReference>
<sequence length="369" mass="40298">MPRRPSTRNNFPVAIICALKVEYDAVSHLVDWWGDGDGYGKAAGDRNTYKTGRMGDVNVVLVRLSGTGKSISSAATAGLSLSFPRLKLVILAGICGGVPSGTTDQKPLLGDVVISNSIVEYDLGKQYSDGFETSPDFGDRLGGMKESVRSLVVTLEADHWRGILEGQAADFLKQLQKKALYKLYKGKPVKYPGAAKDRLYEHSYPHKHQLSMPPICGECCNSDNYTVGRDRLEGKRKLEEHGFTQDAQAPRVFFGPFASGDQVMKSAEHRDEIAKKFGVMAFEMEGVGVWGQAPCIIVKGVCDYADSHKDKVWQPFAAATAASVARALVEYHTKSLLADEEDRPEQLAHRVDAVTSPGSRTLNTVNLNT</sequence>
<name>A0A9P5LNG1_9HYPO</name>
<dbReference type="PANTHER" id="PTHR46082">
    <property type="entry name" value="ATP/GTP-BINDING PROTEIN-RELATED"/>
    <property type="match status" value="1"/>
</dbReference>
<dbReference type="AlphaFoldDB" id="A0A9P5LNG1"/>
<dbReference type="Gene3D" id="3.40.50.1580">
    <property type="entry name" value="Nucleoside phosphorylase domain"/>
    <property type="match status" value="1"/>
</dbReference>
<evidence type="ECO:0008006" key="3">
    <source>
        <dbReference type="Google" id="ProtNLM"/>
    </source>
</evidence>